<comment type="caution">
    <text evidence="1">The sequence shown here is derived from an EMBL/GenBank/DDBJ whole genome shotgun (WGS) entry which is preliminary data.</text>
</comment>
<evidence type="ECO:0008006" key="3">
    <source>
        <dbReference type="Google" id="ProtNLM"/>
    </source>
</evidence>
<dbReference type="Proteomes" id="UP000194841">
    <property type="component" value="Unassembled WGS sequence"/>
</dbReference>
<accession>A0A2C9ZZM3</accession>
<dbReference type="EMBL" id="MWPV01000007">
    <property type="protein sequence ID" value="OUL56210.1"/>
    <property type="molecule type" value="Genomic_DNA"/>
</dbReference>
<dbReference type="AlphaFoldDB" id="A0A2C9ZZM3"/>
<protein>
    <recommendedName>
        <fullName evidence="3">Haemolysin activator HlyB C-terminal domain-containing protein</fullName>
    </recommendedName>
</protein>
<organism evidence="1 2">
    <name type="scientific">Pseudoalteromonas ulvae</name>
    <dbReference type="NCBI Taxonomy" id="107327"/>
    <lineage>
        <taxon>Bacteria</taxon>
        <taxon>Pseudomonadati</taxon>
        <taxon>Pseudomonadota</taxon>
        <taxon>Gammaproteobacteria</taxon>
        <taxon>Alteromonadales</taxon>
        <taxon>Pseudoalteromonadaceae</taxon>
        <taxon>Pseudoalteromonas</taxon>
    </lineage>
</organism>
<evidence type="ECO:0000313" key="1">
    <source>
        <dbReference type="EMBL" id="OUL56210.1"/>
    </source>
</evidence>
<gene>
    <name evidence="1" type="ORF">B1199_19050</name>
</gene>
<keyword evidence="2" id="KW-1185">Reference proteome</keyword>
<dbReference type="RefSeq" id="WP_086745724.1">
    <property type="nucleotide sequence ID" value="NZ_MWPV01000007.1"/>
</dbReference>
<proteinExistence type="predicted"/>
<name>A0A2C9ZZM3_PSEDV</name>
<reference evidence="1 2" key="1">
    <citation type="submission" date="2017-02" db="EMBL/GenBank/DDBJ databases">
        <title>Pseudoalteromonas ulvae TC14 Genome.</title>
        <authorList>
            <person name="Molmeret M."/>
        </authorList>
    </citation>
    <scope>NUCLEOTIDE SEQUENCE [LARGE SCALE GENOMIC DNA]</scope>
    <source>
        <strain evidence="1">TC14</strain>
    </source>
</reference>
<evidence type="ECO:0000313" key="2">
    <source>
        <dbReference type="Proteomes" id="UP000194841"/>
    </source>
</evidence>
<sequence>MMALASHPWVISEQLSVFSHLSIGLDFGYASAHYDGVNHGEAGVGIQVALNPALHLQAMLGYSHPLHDVKLEQGDNHHWLSISLQQAF</sequence>
<dbReference type="OrthoDB" id="6078963at2"/>